<dbReference type="HOGENOM" id="CLU_1395146_0_0_9"/>
<dbReference type="Gene3D" id="2.60.120.40">
    <property type="match status" value="1"/>
</dbReference>
<evidence type="ECO:0000259" key="1">
    <source>
        <dbReference type="Pfam" id="PF00386"/>
    </source>
</evidence>
<dbReference type="AlphaFoldDB" id="A0A0E4H8A3"/>
<name>A0A0E4H8A3_9BACL</name>
<evidence type="ECO:0000313" key="2">
    <source>
        <dbReference type="EMBL" id="CQR54011.1"/>
    </source>
</evidence>
<dbReference type="SUPFAM" id="SSF49842">
    <property type="entry name" value="TNF-like"/>
    <property type="match status" value="1"/>
</dbReference>
<dbReference type="RefSeq" id="WP_082118078.1">
    <property type="nucleotide sequence ID" value="NZ_LN831776.1"/>
</dbReference>
<organism evidence="2 3">
    <name type="scientific">Paenibacillus riograndensis SBR5</name>
    <dbReference type="NCBI Taxonomy" id="1073571"/>
    <lineage>
        <taxon>Bacteria</taxon>
        <taxon>Bacillati</taxon>
        <taxon>Bacillota</taxon>
        <taxon>Bacilli</taxon>
        <taxon>Bacillales</taxon>
        <taxon>Paenibacillaceae</taxon>
        <taxon>Paenibacillus</taxon>
        <taxon>Paenibacillus sonchi group</taxon>
    </lineage>
</organism>
<dbReference type="KEGG" id="pri:PRIO_1674"/>
<sequence length="195" mass="21234">MNKRGKMVTRNSVNKKTKMVSALFPGSAFSALASRNSVKKITSIKTSKKMVSALVTGSAFRALASNNQSIFPFSRTKVQFANEQFDLNNEYNPSSSTFVPKQTGIYAIDSSVVFGPTVTNQLTSISMNVLVNNAVVATTLKNFVPTAAFSVKISAILKLRAGDRVEIIFNANREGQIFQSELGNQVFTAFQAARF</sequence>
<gene>
    <name evidence="2" type="ORF">PRIO_1674</name>
</gene>
<accession>A0A0E4H8A3</accession>
<dbReference type="InterPro" id="IPR008983">
    <property type="entry name" value="Tumour_necrosis_fac-like_dom"/>
</dbReference>
<feature type="domain" description="C1q" evidence="1">
    <location>
        <begin position="59"/>
        <end position="190"/>
    </location>
</feature>
<proteinExistence type="predicted"/>
<evidence type="ECO:0000313" key="3">
    <source>
        <dbReference type="Proteomes" id="UP000033163"/>
    </source>
</evidence>
<dbReference type="EMBL" id="LN831776">
    <property type="protein sequence ID" value="CQR54011.1"/>
    <property type="molecule type" value="Genomic_DNA"/>
</dbReference>
<dbReference type="Proteomes" id="UP000033163">
    <property type="component" value="Chromosome I"/>
</dbReference>
<dbReference type="PATRIC" id="fig|1073571.4.peg.1751"/>
<dbReference type="InterPro" id="IPR001073">
    <property type="entry name" value="C1q_dom"/>
</dbReference>
<dbReference type="Pfam" id="PF00386">
    <property type="entry name" value="C1q"/>
    <property type="match status" value="1"/>
</dbReference>
<reference evidence="3" key="1">
    <citation type="submission" date="2015-03" db="EMBL/GenBank/DDBJ databases">
        <authorList>
            <person name="Wibberg D."/>
        </authorList>
    </citation>
    <scope>NUCLEOTIDE SEQUENCE [LARGE SCALE GENOMIC DNA]</scope>
</reference>
<protein>
    <recommendedName>
        <fullName evidence="1">C1q domain-containing protein</fullName>
    </recommendedName>
</protein>